<gene>
    <name evidence="1" type="ORF">GCM10023082_63430</name>
</gene>
<dbReference type="Proteomes" id="UP001499884">
    <property type="component" value="Unassembled WGS sequence"/>
</dbReference>
<organism evidence="1 2">
    <name type="scientific">Streptomyces tremellae</name>
    <dbReference type="NCBI Taxonomy" id="1124239"/>
    <lineage>
        <taxon>Bacteria</taxon>
        <taxon>Bacillati</taxon>
        <taxon>Actinomycetota</taxon>
        <taxon>Actinomycetes</taxon>
        <taxon>Kitasatosporales</taxon>
        <taxon>Streptomycetaceae</taxon>
        <taxon>Streptomyces</taxon>
    </lineage>
</organism>
<evidence type="ECO:0008006" key="3">
    <source>
        <dbReference type="Google" id="ProtNLM"/>
    </source>
</evidence>
<dbReference type="EMBL" id="BAABEP010000088">
    <property type="protein sequence ID" value="GAA3760493.1"/>
    <property type="molecule type" value="Genomic_DNA"/>
</dbReference>
<name>A0ABP7GGN5_9ACTN</name>
<accession>A0ABP7GGN5</accession>
<dbReference type="RefSeq" id="WP_060880802.1">
    <property type="nucleotide sequence ID" value="NZ_BAABEP010000088.1"/>
</dbReference>
<reference evidence="2" key="1">
    <citation type="journal article" date="2019" name="Int. J. Syst. Evol. Microbiol.">
        <title>The Global Catalogue of Microorganisms (GCM) 10K type strain sequencing project: providing services to taxonomists for standard genome sequencing and annotation.</title>
        <authorList>
            <consortium name="The Broad Institute Genomics Platform"/>
            <consortium name="The Broad Institute Genome Sequencing Center for Infectious Disease"/>
            <person name="Wu L."/>
            <person name="Ma J."/>
        </authorList>
    </citation>
    <scope>NUCLEOTIDE SEQUENCE [LARGE SCALE GENOMIC DNA]</scope>
    <source>
        <strain evidence="2">JCM 30846</strain>
    </source>
</reference>
<comment type="caution">
    <text evidence="1">The sequence shown here is derived from an EMBL/GenBank/DDBJ whole genome shotgun (WGS) entry which is preliminary data.</text>
</comment>
<protein>
    <recommendedName>
        <fullName evidence="3">Ribbon-helix-helix protein CopG domain-containing protein</fullName>
    </recommendedName>
</protein>
<keyword evidence="2" id="KW-1185">Reference proteome</keyword>
<sequence length="67" mass="7403">MPKISVDFSEEELSGVNEHAQRLGMSTRSWAKRTLIDSANKERFLTAARTAVPTALEAVKDAPEGMR</sequence>
<evidence type="ECO:0000313" key="1">
    <source>
        <dbReference type="EMBL" id="GAA3760493.1"/>
    </source>
</evidence>
<proteinExistence type="predicted"/>
<evidence type="ECO:0000313" key="2">
    <source>
        <dbReference type="Proteomes" id="UP001499884"/>
    </source>
</evidence>